<dbReference type="PANTHER" id="PTHR45947:SF3">
    <property type="entry name" value="SULFOQUINOVOSYL TRANSFERASE SQD2"/>
    <property type="match status" value="1"/>
</dbReference>
<sequence>MIKVAVLVTLPWTADAGGHVKVWERFAEAAEPFADRASLTVYFLGPTDQTVVRNRAARFRLLPARLGTDRIPLLSQGAGHTDLSGFLPRLGGELTDYDVVMSTDVFSFGRTAERVCASAGIPLVHSVHTDVVHFTEIYGPRIVTRALGQRLGGWIVKHYHLGRRFAGGIERRLHQHWAACRHIIVSRPLDAERVHKVCPEMPVSFLRRGVDTKRFDPALRDRLWLERAHGVPPSRKLLVFAGRVDASKRAMVAVRAARTLIEAGHDVGLLLAGTGEDLEPARALLGPRLVAPGVVPQDDLARLMACGDLFVFPSVSETAGNVVLEALASGLPVVVSGRPGGCAGFVGADGANGRVVDDRGGNVVEAWRRALVEVLSGDGEAKRRAARASVEGTRHLWTDIYEHDLLDVWEAVAGGRRDVRVDRERVSA</sequence>
<dbReference type="GO" id="GO:0016757">
    <property type="term" value="F:glycosyltransferase activity"/>
    <property type="evidence" value="ECO:0007669"/>
    <property type="project" value="TreeGrafter"/>
</dbReference>
<dbReference type="KEGG" id="rru:Rru_A0583"/>
<dbReference type="RefSeq" id="WP_011388341.1">
    <property type="nucleotide sequence ID" value="NC_007643.1"/>
</dbReference>
<dbReference type="EMBL" id="CP000230">
    <property type="protein sequence ID" value="ABC21387.1"/>
    <property type="molecule type" value="Genomic_DNA"/>
</dbReference>
<dbReference type="EnsemblBacteria" id="ABC21387">
    <property type="protein sequence ID" value="ABC21387"/>
    <property type="gene ID" value="Rru_A0583"/>
</dbReference>
<keyword evidence="2" id="KW-1185">Reference proteome</keyword>
<dbReference type="STRING" id="269796.Rru_A0583"/>
<proteinExistence type="predicted"/>
<dbReference type="InterPro" id="IPR050194">
    <property type="entry name" value="Glycosyltransferase_grp1"/>
</dbReference>
<evidence type="ECO:0000313" key="1">
    <source>
        <dbReference type="EMBL" id="ABC21387.1"/>
    </source>
</evidence>
<gene>
    <name evidence="1" type="ordered locus">Rru_A0583</name>
</gene>
<dbReference type="PhylomeDB" id="Q2RWV8"/>
<dbReference type="SUPFAM" id="SSF53756">
    <property type="entry name" value="UDP-Glycosyltransferase/glycogen phosphorylase"/>
    <property type="match status" value="1"/>
</dbReference>
<dbReference type="Gene3D" id="3.40.50.2000">
    <property type="entry name" value="Glycogen Phosphorylase B"/>
    <property type="match status" value="2"/>
</dbReference>
<dbReference type="HOGENOM" id="CLU_631527_0_0_5"/>
<reference evidence="1 2" key="1">
    <citation type="journal article" date="2011" name="Stand. Genomic Sci.">
        <title>Complete genome sequence of Rhodospirillum rubrum type strain (S1).</title>
        <authorList>
            <person name="Munk A.C."/>
            <person name="Copeland A."/>
            <person name="Lucas S."/>
            <person name="Lapidus A."/>
            <person name="Del Rio T.G."/>
            <person name="Barry K."/>
            <person name="Detter J.C."/>
            <person name="Hammon N."/>
            <person name="Israni S."/>
            <person name="Pitluck S."/>
            <person name="Brettin T."/>
            <person name="Bruce D."/>
            <person name="Han C."/>
            <person name="Tapia R."/>
            <person name="Gilna P."/>
            <person name="Schmutz J."/>
            <person name="Larimer F."/>
            <person name="Land M."/>
            <person name="Kyrpides N.C."/>
            <person name="Mavromatis K."/>
            <person name="Richardson P."/>
            <person name="Rohde M."/>
            <person name="Goker M."/>
            <person name="Klenk H.P."/>
            <person name="Zhang Y."/>
            <person name="Roberts G.P."/>
            <person name="Reslewic S."/>
            <person name="Schwartz D.C."/>
        </authorList>
    </citation>
    <scope>NUCLEOTIDE SEQUENCE [LARGE SCALE GENOMIC DNA]</scope>
    <source>
        <strain evidence="2">ATCC 11170 / ATH 1.1.1 / DSM 467 / LMG 4362 / NCIMB 8255 / S1</strain>
    </source>
</reference>
<evidence type="ECO:0000313" key="2">
    <source>
        <dbReference type="Proteomes" id="UP000001929"/>
    </source>
</evidence>
<name>Q2RWV8_RHORT</name>
<dbReference type="PANTHER" id="PTHR45947">
    <property type="entry name" value="SULFOQUINOVOSYL TRANSFERASE SQD2"/>
    <property type="match status" value="1"/>
</dbReference>
<dbReference type="AlphaFoldDB" id="Q2RWV8"/>
<keyword evidence="1" id="KW-0808">Transferase</keyword>
<protein>
    <submittedName>
        <fullName evidence="1">Glycosyl transferase, group 1</fullName>
    </submittedName>
</protein>
<dbReference type="Pfam" id="PF13692">
    <property type="entry name" value="Glyco_trans_1_4"/>
    <property type="match status" value="1"/>
</dbReference>
<accession>Q2RWV8</accession>
<dbReference type="Proteomes" id="UP000001929">
    <property type="component" value="Chromosome"/>
</dbReference>
<organism evidence="1 2">
    <name type="scientific">Rhodospirillum rubrum (strain ATCC 11170 / ATH 1.1.1 / DSM 467 / LMG 4362 / NCIMB 8255 / S1)</name>
    <dbReference type="NCBI Taxonomy" id="269796"/>
    <lineage>
        <taxon>Bacteria</taxon>
        <taxon>Pseudomonadati</taxon>
        <taxon>Pseudomonadota</taxon>
        <taxon>Alphaproteobacteria</taxon>
        <taxon>Rhodospirillales</taxon>
        <taxon>Rhodospirillaceae</taxon>
        <taxon>Rhodospirillum</taxon>
    </lineage>
</organism>
<dbReference type="eggNOG" id="COG0438">
    <property type="taxonomic scope" value="Bacteria"/>
</dbReference>
<dbReference type="CAZy" id="GT4">
    <property type="family name" value="Glycosyltransferase Family 4"/>
</dbReference>
<dbReference type="PATRIC" id="fig|269796.9.peg.637"/>